<dbReference type="Gene3D" id="3.80.10.10">
    <property type="entry name" value="Ribonuclease Inhibitor"/>
    <property type="match status" value="1"/>
</dbReference>
<protein>
    <recommendedName>
        <fullName evidence="3">Nlr family card domain protein</fullName>
    </recommendedName>
</protein>
<accession>A0A9D4QE62</accession>
<dbReference type="VEuPathDB" id="VectorBase:RSAN_031792"/>
<evidence type="ECO:0000313" key="1">
    <source>
        <dbReference type="EMBL" id="KAH7976140.1"/>
    </source>
</evidence>
<reference evidence="1" key="1">
    <citation type="journal article" date="2020" name="Cell">
        <title>Large-Scale Comparative Analyses of Tick Genomes Elucidate Their Genetic Diversity and Vector Capacities.</title>
        <authorList>
            <consortium name="Tick Genome and Microbiome Consortium (TIGMIC)"/>
            <person name="Jia N."/>
            <person name="Wang J."/>
            <person name="Shi W."/>
            <person name="Du L."/>
            <person name="Sun Y."/>
            <person name="Zhan W."/>
            <person name="Jiang J.F."/>
            <person name="Wang Q."/>
            <person name="Zhang B."/>
            <person name="Ji P."/>
            <person name="Bell-Sakyi L."/>
            <person name="Cui X.M."/>
            <person name="Yuan T.T."/>
            <person name="Jiang B.G."/>
            <person name="Yang W.F."/>
            <person name="Lam T.T."/>
            <person name="Chang Q.C."/>
            <person name="Ding S.J."/>
            <person name="Wang X.J."/>
            <person name="Zhu J.G."/>
            <person name="Ruan X.D."/>
            <person name="Zhao L."/>
            <person name="Wei J.T."/>
            <person name="Ye R.Z."/>
            <person name="Que T.C."/>
            <person name="Du C.H."/>
            <person name="Zhou Y.H."/>
            <person name="Cheng J.X."/>
            <person name="Dai P.F."/>
            <person name="Guo W.B."/>
            <person name="Han X.H."/>
            <person name="Huang E.J."/>
            <person name="Li L.F."/>
            <person name="Wei W."/>
            <person name="Gao Y.C."/>
            <person name="Liu J.Z."/>
            <person name="Shao H.Z."/>
            <person name="Wang X."/>
            <person name="Wang C.C."/>
            <person name="Yang T.C."/>
            <person name="Huo Q.B."/>
            <person name="Li W."/>
            <person name="Chen H.Y."/>
            <person name="Chen S.E."/>
            <person name="Zhou L.G."/>
            <person name="Ni X.B."/>
            <person name="Tian J.H."/>
            <person name="Sheng Y."/>
            <person name="Liu T."/>
            <person name="Pan Y.S."/>
            <person name="Xia L.Y."/>
            <person name="Li J."/>
            <person name="Zhao F."/>
            <person name="Cao W.C."/>
        </authorList>
    </citation>
    <scope>NUCLEOTIDE SEQUENCE</scope>
    <source>
        <strain evidence="1">Rsan-2018</strain>
    </source>
</reference>
<name>A0A9D4QE62_RHISA</name>
<dbReference type="AlphaFoldDB" id="A0A9D4QE62"/>
<sequence>MDSVGPSLEHSAVVWPLRNPSEKTSRDSFFTTLSHQSQLKELNLLTSSLQCNSYPYAFAEYLATTTVLKVLVVSVTNELVQKAVLKGVSENSSIEELFLNDFTGNQESTAIVARMISSNRVLRKLTVYTKDDTEPGMPTTYYCWILALFENETLEEVKFPLLILSPSQWSVLFQALPTKQNLKKVHIDAGVDGHQLVPLLCTELISSGSDEKVSISCLSFRYDVGFLQCKAFSGANFFFADDRAVAALRILPSCRHLTSLTMHIQVGKLTISSALASLLESTTALRKLKLLVNTGAEVGAGDDSQWWSRVLEALSHNDSLRELLYTLFFPSDRITAAFADCVRGSKNIRWVEFDGGTTEHANAFMRHLAKDIAKNYTLLTVVCYGNVDADFARDWLAVQETTRRNSNLVARAARLLKASRFDRYVIRALERVSLYPALMDEVAEQVKTDKAELASLVQDRLRGTKSLDGFMRFTGVVRESVVCHPSDDGRMQLDSLNEDCWRHIRKYLYIDDVK</sequence>
<evidence type="ECO:0000313" key="2">
    <source>
        <dbReference type="Proteomes" id="UP000821837"/>
    </source>
</evidence>
<evidence type="ECO:0008006" key="3">
    <source>
        <dbReference type="Google" id="ProtNLM"/>
    </source>
</evidence>
<keyword evidence="2" id="KW-1185">Reference proteome</keyword>
<dbReference type="Proteomes" id="UP000821837">
    <property type="component" value="Chromosome 10"/>
</dbReference>
<proteinExistence type="predicted"/>
<dbReference type="EMBL" id="JABSTV010001246">
    <property type="protein sequence ID" value="KAH7976140.1"/>
    <property type="molecule type" value="Genomic_DNA"/>
</dbReference>
<dbReference type="SUPFAM" id="SSF52047">
    <property type="entry name" value="RNI-like"/>
    <property type="match status" value="1"/>
</dbReference>
<organism evidence="1 2">
    <name type="scientific">Rhipicephalus sanguineus</name>
    <name type="common">Brown dog tick</name>
    <name type="synonym">Ixodes sanguineus</name>
    <dbReference type="NCBI Taxonomy" id="34632"/>
    <lineage>
        <taxon>Eukaryota</taxon>
        <taxon>Metazoa</taxon>
        <taxon>Ecdysozoa</taxon>
        <taxon>Arthropoda</taxon>
        <taxon>Chelicerata</taxon>
        <taxon>Arachnida</taxon>
        <taxon>Acari</taxon>
        <taxon>Parasitiformes</taxon>
        <taxon>Ixodida</taxon>
        <taxon>Ixodoidea</taxon>
        <taxon>Ixodidae</taxon>
        <taxon>Rhipicephalinae</taxon>
        <taxon>Rhipicephalus</taxon>
        <taxon>Rhipicephalus</taxon>
    </lineage>
</organism>
<dbReference type="VEuPathDB" id="VectorBase:RSAN_043849"/>
<reference evidence="1" key="2">
    <citation type="submission" date="2021-09" db="EMBL/GenBank/DDBJ databases">
        <authorList>
            <person name="Jia N."/>
            <person name="Wang J."/>
            <person name="Shi W."/>
            <person name="Du L."/>
            <person name="Sun Y."/>
            <person name="Zhan W."/>
            <person name="Jiang J."/>
            <person name="Wang Q."/>
            <person name="Zhang B."/>
            <person name="Ji P."/>
            <person name="Sakyi L.B."/>
            <person name="Cui X."/>
            <person name="Yuan T."/>
            <person name="Jiang B."/>
            <person name="Yang W."/>
            <person name="Lam T.T.-Y."/>
            <person name="Chang Q."/>
            <person name="Ding S."/>
            <person name="Wang X."/>
            <person name="Zhu J."/>
            <person name="Ruan X."/>
            <person name="Zhao L."/>
            <person name="Wei J."/>
            <person name="Que T."/>
            <person name="Du C."/>
            <person name="Cheng J."/>
            <person name="Dai P."/>
            <person name="Han X."/>
            <person name="Huang E."/>
            <person name="Gao Y."/>
            <person name="Liu J."/>
            <person name="Shao H."/>
            <person name="Ye R."/>
            <person name="Li L."/>
            <person name="Wei W."/>
            <person name="Wang X."/>
            <person name="Wang C."/>
            <person name="Huo Q."/>
            <person name="Li W."/>
            <person name="Guo W."/>
            <person name="Chen H."/>
            <person name="Chen S."/>
            <person name="Zhou L."/>
            <person name="Zhou L."/>
            <person name="Ni X."/>
            <person name="Tian J."/>
            <person name="Zhou Y."/>
            <person name="Sheng Y."/>
            <person name="Liu T."/>
            <person name="Pan Y."/>
            <person name="Xia L."/>
            <person name="Li J."/>
            <person name="Zhao F."/>
            <person name="Cao W."/>
        </authorList>
    </citation>
    <scope>NUCLEOTIDE SEQUENCE</scope>
    <source>
        <strain evidence="1">Rsan-2018</strain>
        <tissue evidence="1">Larvae</tissue>
    </source>
</reference>
<comment type="caution">
    <text evidence="1">The sequence shown here is derived from an EMBL/GenBank/DDBJ whole genome shotgun (WGS) entry which is preliminary data.</text>
</comment>
<gene>
    <name evidence="1" type="ORF">HPB52_009327</name>
</gene>
<dbReference type="InterPro" id="IPR032675">
    <property type="entry name" value="LRR_dom_sf"/>
</dbReference>